<accession>A0AAV5AKW8</accession>
<name>A0AAV5AKW8_9AGAM</name>
<evidence type="ECO:0008006" key="3">
    <source>
        <dbReference type="Google" id="ProtNLM"/>
    </source>
</evidence>
<protein>
    <recommendedName>
        <fullName evidence="3">WW domain-containing protein</fullName>
    </recommendedName>
</protein>
<organism evidence="1 2">
    <name type="scientific">Clathrus columnatus</name>
    <dbReference type="NCBI Taxonomy" id="1419009"/>
    <lineage>
        <taxon>Eukaryota</taxon>
        <taxon>Fungi</taxon>
        <taxon>Dikarya</taxon>
        <taxon>Basidiomycota</taxon>
        <taxon>Agaricomycotina</taxon>
        <taxon>Agaricomycetes</taxon>
        <taxon>Phallomycetidae</taxon>
        <taxon>Phallales</taxon>
        <taxon>Clathraceae</taxon>
        <taxon>Clathrus</taxon>
    </lineage>
</organism>
<sequence>MPKHHHLLSVSASKMDLYEQDKTVLQNSLQLTQAWPSTSTPPDTYSISFEDHNDIKDEVPPLRHQIFLKQTIPSLSLRYFKKEQVVPSPLRFYPDTILSSNPNTNSLFAMVPEPYTQEGWKCYIHPEGLKYYYHPQHRVLTDANIQVPLIYARIHSSMNEFFRLCSNRSIDLPPSYEVVLELDDQDYTCGYYVVDNDRQTVFFLEPSYTPDLGLPDPASIDNLKLQLQGQYWKHVEYFPSHRSATKSSEYTLIAILSHAWIDGATSKLSTSPHSPEACKGFLEILKNFTGKSEQEAYRTCIIGRLMDEFIQARYINLYGEERGARLANNQSILPTPEPKSCSLYEITSVVLLRQPERELDILNNLWVDKIAYTASWRQFIRERIEEWKNVITIV</sequence>
<reference evidence="1" key="1">
    <citation type="submission" date="2021-10" db="EMBL/GenBank/DDBJ databases">
        <title>De novo Genome Assembly of Clathrus columnatus (Basidiomycota, Fungi) Using Illumina and Nanopore Sequence Data.</title>
        <authorList>
            <person name="Ogiso-Tanaka E."/>
            <person name="Itagaki H."/>
            <person name="Hosoya T."/>
            <person name="Hosaka K."/>
        </authorList>
    </citation>
    <scope>NUCLEOTIDE SEQUENCE</scope>
    <source>
        <strain evidence="1">MO-923</strain>
    </source>
</reference>
<keyword evidence="2" id="KW-1185">Reference proteome</keyword>
<comment type="caution">
    <text evidence="1">The sequence shown here is derived from an EMBL/GenBank/DDBJ whole genome shotgun (WGS) entry which is preliminary data.</text>
</comment>
<evidence type="ECO:0000313" key="2">
    <source>
        <dbReference type="Proteomes" id="UP001050691"/>
    </source>
</evidence>
<dbReference type="Proteomes" id="UP001050691">
    <property type="component" value="Unassembled WGS sequence"/>
</dbReference>
<dbReference type="AlphaFoldDB" id="A0AAV5AKW8"/>
<gene>
    <name evidence="1" type="ORF">Clacol_009335</name>
</gene>
<evidence type="ECO:0000313" key="1">
    <source>
        <dbReference type="EMBL" id="GJJ15060.1"/>
    </source>
</evidence>
<dbReference type="EMBL" id="BPWL01000010">
    <property type="protein sequence ID" value="GJJ15060.1"/>
    <property type="molecule type" value="Genomic_DNA"/>
</dbReference>
<proteinExistence type="predicted"/>